<dbReference type="WBParaSite" id="BTMF_0001677001-mRNA-1">
    <property type="protein sequence ID" value="BTMF_0001677001-mRNA-1"/>
    <property type="gene ID" value="BTMF_0001677001"/>
</dbReference>
<evidence type="ECO:0000313" key="1">
    <source>
        <dbReference type="WBParaSite" id="BTMF_0001677001-mRNA-1"/>
    </source>
</evidence>
<organism evidence="1">
    <name type="scientific">Brugia timori</name>
    <dbReference type="NCBI Taxonomy" id="42155"/>
    <lineage>
        <taxon>Eukaryota</taxon>
        <taxon>Metazoa</taxon>
        <taxon>Ecdysozoa</taxon>
        <taxon>Nematoda</taxon>
        <taxon>Chromadorea</taxon>
        <taxon>Rhabditida</taxon>
        <taxon>Spirurina</taxon>
        <taxon>Spiruromorpha</taxon>
        <taxon>Filarioidea</taxon>
        <taxon>Onchocercidae</taxon>
        <taxon>Brugia</taxon>
    </lineage>
</organism>
<accession>A0A0R3R9Q7</accession>
<protein>
    <submittedName>
        <fullName evidence="1">RNA-dependent RNA polymerase</fullName>
    </submittedName>
</protein>
<sequence>LQKLSTYTPHLVPSRWVIQLKEMLHSLQHKRHVMAYQRYDI</sequence>
<dbReference type="AlphaFoldDB" id="A0A0R3R9Q7"/>
<reference evidence="1" key="1">
    <citation type="submission" date="2017-02" db="UniProtKB">
        <authorList>
            <consortium name="WormBaseParasite"/>
        </authorList>
    </citation>
    <scope>IDENTIFICATION</scope>
</reference>
<name>A0A0R3R9Q7_9BILA</name>
<proteinExistence type="predicted"/>